<keyword evidence="3" id="KW-1185">Reference proteome</keyword>
<dbReference type="Gene3D" id="2.60.120.200">
    <property type="match status" value="1"/>
</dbReference>
<sequence>MELSLLLGLSYMMAGTKTHRIDAFVRHPLTTHAREPGMLIRYFVLTTVALFFASSTLQAELVGLFNFDEDLTNAALGGAALTGNAQTFEPGFDGSAVYFNGRNDRLNLDIGPTTEHTFGAWVRTTSPQDEQPVIRLADLDNRNTNRGIVIADGPGSTTQWNALTGTNALSIGDPVDTDWTFVAARYDGTTATLFVDGQRVSGPDNTELIADGELRIGMGVNGGERFEGFIDNLFLFDHALTDQQINSIRIGGSNAILNVTAVPEPSVVFAGAIVVSALFIRRRRRIER</sequence>
<evidence type="ECO:0000313" key="3">
    <source>
        <dbReference type="Proteomes" id="UP000315003"/>
    </source>
</evidence>
<dbReference type="SUPFAM" id="SSF49899">
    <property type="entry name" value="Concanavalin A-like lectins/glucanases"/>
    <property type="match status" value="1"/>
</dbReference>
<accession>A0A517T042</accession>
<keyword evidence="1" id="KW-0472">Membrane</keyword>
<gene>
    <name evidence="2" type="ORF">SV7mr_42320</name>
</gene>
<evidence type="ECO:0000313" key="2">
    <source>
        <dbReference type="EMBL" id="QDT61693.1"/>
    </source>
</evidence>
<dbReference type="EMBL" id="CP036272">
    <property type="protein sequence ID" value="QDT61693.1"/>
    <property type="molecule type" value="Genomic_DNA"/>
</dbReference>
<keyword evidence="1" id="KW-1133">Transmembrane helix</keyword>
<keyword evidence="1" id="KW-0812">Transmembrane</keyword>
<evidence type="ECO:0000256" key="1">
    <source>
        <dbReference type="SAM" id="Phobius"/>
    </source>
</evidence>
<protein>
    <recommendedName>
        <fullName evidence="4">LamG-like jellyroll fold domain-containing protein</fullName>
    </recommendedName>
</protein>
<organism evidence="2 3">
    <name type="scientific">Stieleria bergensis</name>
    <dbReference type="NCBI Taxonomy" id="2528025"/>
    <lineage>
        <taxon>Bacteria</taxon>
        <taxon>Pseudomonadati</taxon>
        <taxon>Planctomycetota</taxon>
        <taxon>Planctomycetia</taxon>
        <taxon>Pirellulales</taxon>
        <taxon>Pirellulaceae</taxon>
        <taxon>Stieleria</taxon>
    </lineage>
</organism>
<dbReference type="Proteomes" id="UP000315003">
    <property type="component" value="Chromosome"/>
</dbReference>
<proteinExistence type="predicted"/>
<reference evidence="2 3" key="1">
    <citation type="submission" date="2019-02" db="EMBL/GenBank/DDBJ databases">
        <title>Deep-cultivation of Planctomycetes and their phenomic and genomic characterization uncovers novel biology.</title>
        <authorList>
            <person name="Wiegand S."/>
            <person name="Jogler M."/>
            <person name="Boedeker C."/>
            <person name="Pinto D."/>
            <person name="Vollmers J."/>
            <person name="Rivas-Marin E."/>
            <person name="Kohn T."/>
            <person name="Peeters S.H."/>
            <person name="Heuer A."/>
            <person name="Rast P."/>
            <person name="Oberbeckmann S."/>
            <person name="Bunk B."/>
            <person name="Jeske O."/>
            <person name="Meyerdierks A."/>
            <person name="Storesund J.E."/>
            <person name="Kallscheuer N."/>
            <person name="Luecker S."/>
            <person name="Lage O.M."/>
            <person name="Pohl T."/>
            <person name="Merkel B.J."/>
            <person name="Hornburger P."/>
            <person name="Mueller R.-W."/>
            <person name="Bruemmer F."/>
            <person name="Labrenz M."/>
            <person name="Spormann A.M."/>
            <person name="Op den Camp H."/>
            <person name="Overmann J."/>
            <person name="Amann R."/>
            <person name="Jetten M.S.M."/>
            <person name="Mascher T."/>
            <person name="Medema M.H."/>
            <person name="Devos D.P."/>
            <person name="Kaster A.-K."/>
            <person name="Ovreas L."/>
            <person name="Rohde M."/>
            <person name="Galperin M.Y."/>
            <person name="Jogler C."/>
        </authorList>
    </citation>
    <scope>NUCLEOTIDE SEQUENCE [LARGE SCALE GENOMIC DNA]</scope>
    <source>
        <strain evidence="2 3">SV_7m_r</strain>
    </source>
</reference>
<name>A0A517T042_9BACT</name>
<dbReference type="Pfam" id="PF13385">
    <property type="entry name" value="Laminin_G_3"/>
    <property type="match status" value="1"/>
</dbReference>
<feature type="transmembrane region" description="Helical" evidence="1">
    <location>
        <begin position="255"/>
        <end position="280"/>
    </location>
</feature>
<dbReference type="AlphaFoldDB" id="A0A517T042"/>
<dbReference type="InterPro" id="IPR013320">
    <property type="entry name" value="ConA-like_dom_sf"/>
</dbReference>
<evidence type="ECO:0008006" key="4">
    <source>
        <dbReference type="Google" id="ProtNLM"/>
    </source>
</evidence>